<keyword evidence="10" id="KW-0675">Receptor</keyword>
<keyword evidence="17 18" id="KW-0002">3D-structure</keyword>
<dbReference type="AlphaFoldDB" id="A0A1I3DJQ0"/>
<dbReference type="EMDB" id="EMD-18797"/>
<evidence type="ECO:0000313" key="15">
    <source>
        <dbReference type="Proteomes" id="UP000199681"/>
    </source>
</evidence>
<keyword evidence="4" id="KW-0716">Sensory transduction</keyword>
<dbReference type="EMDB" id="EMD-18795"/>
<dbReference type="PDB" id="8R0L">
    <property type="method" value="EM"/>
    <property type="resolution" value="2.43 A"/>
    <property type="chains" value="A/B/C/D/E=3-327"/>
</dbReference>
<dbReference type="PDB" id="8R0N">
    <property type="method" value="EM"/>
    <property type="resolution" value="2.70 A"/>
    <property type="chains" value="A/B/C/D/E=3-327"/>
</dbReference>
<dbReference type="Pfam" id="PF01036">
    <property type="entry name" value="Bac_rhodopsin"/>
    <property type="match status" value="1"/>
</dbReference>
<feature type="compositionally biased region" description="Polar residues" evidence="11">
    <location>
        <begin position="305"/>
        <end position="317"/>
    </location>
</feature>
<evidence type="ECO:0000256" key="8">
    <source>
        <dbReference type="ARBA" id="ARBA00022991"/>
    </source>
</evidence>
<evidence type="ECO:0000256" key="5">
    <source>
        <dbReference type="ARBA" id="ARBA00022692"/>
    </source>
</evidence>
<evidence type="ECO:0000313" key="16">
    <source>
        <dbReference type="Proteomes" id="UP000297963"/>
    </source>
</evidence>
<evidence type="ECO:0007829" key="17">
    <source>
        <dbReference type="PDB" id="8R0K"/>
    </source>
</evidence>
<dbReference type="EMDB" id="EMD-18798"/>
<evidence type="ECO:0000256" key="10">
    <source>
        <dbReference type="ARBA" id="ARBA00023170"/>
    </source>
</evidence>
<evidence type="ECO:0000256" key="9">
    <source>
        <dbReference type="ARBA" id="ARBA00023136"/>
    </source>
</evidence>
<feature type="transmembrane region" description="Helical" evidence="12">
    <location>
        <begin position="158"/>
        <end position="180"/>
    </location>
</feature>
<dbReference type="Proteomes" id="UP000297963">
    <property type="component" value="Unassembled WGS sequence"/>
</dbReference>
<feature type="transmembrane region" description="Helical" evidence="12">
    <location>
        <begin position="55"/>
        <end position="77"/>
    </location>
</feature>
<dbReference type="GO" id="GO:0009881">
    <property type="term" value="F:photoreceptor activity"/>
    <property type="evidence" value="ECO:0007669"/>
    <property type="project" value="UniProtKB-KW"/>
</dbReference>
<dbReference type="EMBL" id="FOPW01000018">
    <property type="protein sequence ID" value="SFH86721.1"/>
    <property type="molecule type" value="Genomic_DNA"/>
</dbReference>
<evidence type="ECO:0000256" key="11">
    <source>
        <dbReference type="SAM" id="MobiDB-lite"/>
    </source>
</evidence>
<accession>A0A1I3DJQ0</accession>
<evidence type="ECO:0000256" key="1">
    <source>
        <dbReference type="ARBA" id="ARBA00004141"/>
    </source>
</evidence>
<dbReference type="SMART" id="SM01021">
    <property type="entry name" value="Bac_rhodopsin"/>
    <property type="match status" value="1"/>
</dbReference>
<dbReference type="GO" id="GO:0016020">
    <property type="term" value="C:membrane"/>
    <property type="evidence" value="ECO:0007669"/>
    <property type="project" value="UniProtKB-SubCell"/>
</dbReference>
<dbReference type="PANTHER" id="PTHR28286:SF2">
    <property type="entry name" value="BACTERIORHODOPSIN _OPSIN, NOPA (EUROFUNG)"/>
    <property type="match status" value="1"/>
</dbReference>
<name>A0A1I3DJQ0_9MICO</name>
<sequence>MLMTDMISAPWEASLTQAEHSLIFYFLALTGSALLFGLARTWLTRGEVGARYRTAVVARSGIMIVATLSYVFMVLAFTSGYDHVGSLWVPNSEAIMTIAPRYVEWSIAVPLLSIELLSVATLSGVSARRTRLAAVAGAFLMIFTGFLGAVVIGDGRSVGSLIIWGAISTVFWIITAVILIRAIRHSLPQLTPEAAALLKTATIFLMSGWAVYPLAYLIQILFAGGLWTTSIHIILCTADIVVKLGFCGLIHRIAKLRTAEDVRAGVDIHTEAIWISSVKQSDAGIPTVVYLPEGETIHQRRPKPSDSNATASSSARQWTDDFPPTDL</sequence>
<feature type="transmembrane region" description="Helical" evidence="12">
    <location>
        <begin position="230"/>
        <end position="250"/>
    </location>
</feature>
<feature type="transmembrane region" description="Helical" evidence="12">
    <location>
        <begin position="132"/>
        <end position="152"/>
    </location>
</feature>
<keyword evidence="15" id="KW-1185">Reference proteome</keyword>
<organism evidence="14 16">
    <name type="scientific">Cryobacterium levicorallinum</name>
    <dbReference type="NCBI Taxonomy" id="995038"/>
    <lineage>
        <taxon>Bacteria</taxon>
        <taxon>Bacillati</taxon>
        <taxon>Actinomycetota</taxon>
        <taxon>Actinomycetes</taxon>
        <taxon>Micrococcales</taxon>
        <taxon>Microbacteriaceae</taxon>
        <taxon>Cryobacterium</taxon>
    </lineage>
</organism>
<dbReference type="InterPro" id="IPR001425">
    <property type="entry name" value="Arc/bac/fun_rhodopsins"/>
</dbReference>
<evidence type="ECO:0000313" key="14">
    <source>
        <dbReference type="EMBL" id="TFB84682.1"/>
    </source>
</evidence>
<reference evidence="13 15" key="1">
    <citation type="submission" date="2016-10" db="EMBL/GenBank/DDBJ databases">
        <authorList>
            <person name="Varghese N."/>
            <person name="Submissions S."/>
        </authorList>
    </citation>
    <scope>NUCLEOTIDE SEQUENCE [LARGE SCALE GENOMIC DNA]</scope>
    <source>
        <strain evidence="13 15">GMCC 1.11211</strain>
    </source>
</reference>
<dbReference type="EMDB" id="EMD-18796"/>
<keyword evidence="7 12" id="KW-1133">Transmembrane helix</keyword>
<keyword evidence="3" id="KW-0600">Photoreceptor protein</keyword>
<dbReference type="SMR" id="A0A1I3DJQ0"/>
<keyword evidence="9 12" id="KW-0472">Membrane</keyword>
<feature type="region of interest" description="Disordered" evidence="11">
    <location>
        <begin position="297"/>
        <end position="327"/>
    </location>
</feature>
<dbReference type="Gene3D" id="1.20.1070.10">
    <property type="entry name" value="Rhodopsin 7-helix transmembrane proteins"/>
    <property type="match status" value="1"/>
</dbReference>
<proteinExistence type="evidence at protein level"/>
<evidence type="ECO:0000313" key="13">
    <source>
        <dbReference type="EMBL" id="SFH86721.1"/>
    </source>
</evidence>
<gene>
    <name evidence="14" type="ORF">E3O11_09160</name>
    <name evidence="13" type="ORF">SAMN05216274_11864</name>
</gene>
<dbReference type="STRING" id="995038.SAMN05216274_11864"/>
<keyword evidence="5 12" id="KW-0812">Transmembrane</keyword>
<feature type="transmembrane region" description="Helical" evidence="12">
    <location>
        <begin position="105"/>
        <end position="125"/>
    </location>
</feature>
<dbReference type="PRINTS" id="PR00251">
    <property type="entry name" value="BACTRLOPSIN"/>
</dbReference>
<evidence type="ECO:0000256" key="4">
    <source>
        <dbReference type="ARBA" id="ARBA00022606"/>
    </source>
</evidence>
<protein>
    <submittedName>
        <fullName evidence="13 14">Rhodopsin</fullName>
    </submittedName>
</protein>
<dbReference type="PDB" id="8R0O">
    <property type="method" value="EM"/>
    <property type="resolution" value="2.30 A"/>
    <property type="chains" value="A/B/C/D/E=3-327"/>
</dbReference>
<evidence type="ECO:0000256" key="3">
    <source>
        <dbReference type="ARBA" id="ARBA00022543"/>
    </source>
</evidence>
<comment type="caution">
    <text evidence="14">The sequence shown here is derived from an EMBL/GenBank/DDBJ whole genome shotgun (WGS) entry which is preliminary data.</text>
</comment>
<evidence type="ECO:0000256" key="6">
    <source>
        <dbReference type="ARBA" id="ARBA00022925"/>
    </source>
</evidence>
<keyword evidence="6" id="KW-0681">Retinal protein</keyword>
<dbReference type="SUPFAM" id="SSF81321">
    <property type="entry name" value="Family A G protein-coupled receptor-like"/>
    <property type="match status" value="1"/>
</dbReference>
<dbReference type="PANTHER" id="PTHR28286">
    <property type="match status" value="1"/>
</dbReference>
<dbReference type="PDB" id="8R0K">
    <property type="method" value="EM"/>
    <property type="resolution" value="2.94 A"/>
    <property type="chains" value="A/B/C/D/E=3-327"/>
</dbReference>
<dbReference type="PDB" id="8R0M">
    <property type="method" value="EM"/>
    <property type="resolution" value="2.87 A"/>
    <property type="chains" value="A/B/C/D/E=3-327"/>
</dbReference>
<evidence type="ECO:0000256" key="7">
    <source>
        <dbReference type="ARBA" id="ARBA00022989"/>
    </source>
</evidence>
<dbReference type="Proteomes" id="UP000199681">
    <property type="component" value="Unassembled WGS sequence"/>
</dbReference>
<dbReference type="GO" id="GO:0007602">
    <property type="term" value="P:phototransduction"/>
    <property type="evidence" value="ECO:0007669"/>
    <property type="project" value="UniProtKB-KW"/>
</dbReference>
<feature type="transmembrane region" description="Helical" evidence="12">
    <location>
        <begin position="201"/>
        <end position="224"/>
    </location>
</feature>
<reference evidence="17 18" key="3">
    <citation type="journal article" date="2025" name="Sci. Adv.">
        <title>CryoRhodopsins: A comprehensive characterization of a group of microbial rhodopsins from cold environments.</title>
        <authorList>
            <person name="Lamm G.H.U."/>
            <person name="Marin E."/>
            <person name="Alekseev A."/>
            <person name="Schellbach A.V."/>
            <person name="Stetsenko A."/>
            <person name="Haro-Moreno J.M."/>
            <person name="Bourenkov G."/>
            <person name="Borshchevskiy V."/>
            <person name="Asido M."/>
            <person name="Agthe M."/>
            <person name="Engilberge S."/>
            <person name="Rose S.L."/>
            <person name="Caramello N."/>
            <person name="Royant A."/>
            <person name="Schneider T.R."/>
            <person name="Bateman A."/>
            <person name="Mager T."/>
            <person name="Moser T."/>
            <person name="Rodriguez-Valera F."/>
            <person name="Wachtveitl J."/>
            <person name="Guskov A."/>
            <person name="Kovalev K."/>
        </authorList>
    </citation>
    <scope>STRUCTURE BY ELECTRON MICROSCOPY (2.30 ANGSTROMS) OF 3-327</scope>
</reference>
<evidence type="ECO:0000256" key="12">
    <source>
        <dbReference type="SAM" id="Phobius"/>
    </source>
</evidence>
<evidence type="ECO:0000256" key="2">
    <source>
        <dbReference type="ARBA" id="ARBA00008130"/>
    </source>
</evidence>
<comment type="subcellular location">
    <subcellularLocation>
        <location evidence="1">Membrane</location>
        <topology evidence="1">Multi-pass membrane protein</topology>
    </subcellularLocation>
</comment>
<dbReference type="EMDB" id="EMD-18799"/>
<evidence type="ECO:0007829" key="18">
    <source>
        <dbReference type="PDB" id="8R0L"/>
    </source>
</evidence>
<feature type="transmembrane region" description="Helical" evidence="12">
    <location>
        <begin position="22"/>
        <end position="43"/>
    </location>
</feature>
<dbReference type="EMBL" id="SOFE01000015">
    <property type="protein sequence ID" value="TFB84682.1"/>
    <property type="molecule type" value="Genomic_DNA"/>
</dbReference>
<reference evidence="14 16" key="2">
    <citation type="submission" date="2019-03" db="EMBL/GenBank/DDBJ databases">
        <title>Genomics of glacier-inhabiting Cryobacterium strains.</title>
        <authorList>
            <person name="Liu Q."/>
            <person name="Xin Y.-H."/>
        </authorList>
    </citation>
    <scope>NUCLEOTIDE SEQUENCE [LARGE SCALE GENOMIC DNA]</scope>
    <source>
        <strain evidence="14 16">Hh34</strain>
    </source>
</reference>
<comment type="similarity">
    <text evidence="2">Belongs to the archaeal/bacterial/fungal opsin family.</text>
</comment>
<keyword evidence="8" id="KW-0157">Chromophore</keyword>